<accession>A0A453CA13</accession>
<dbReference type="Proteomes" id="UP000015105">
    <property type="component" value="Chromosome 2D"/>
</dbReference>
<dbReference type="EnsemblPlants" id="AET2Gv20779200.16">
    <property type="protein sequence ID" value="AET2Gv20779200.16"/>
    <property type="gene ID" value="AET2Gv20779200"/>
</dbReference>
<protein>
    <submittedName>
        <fullName evidence="2">Uncharacterized protein</fullName>
    </submittedName>
</protein>
<sequence length="109" mass="11769">MDYMDFCSFHGTRSISANGSRIRSVYWIDGSSLTVRYACHFWGKGRSRKGNEAGYVDAANVRLEEASTDPTVSGMIILTGDGADNEPSAHPPSRGAASHSASARWDSPK</sequence>
<keyword evidence="3" id="KW-1185">Reference proteome</keyword>
<feature type="compositionally biased region" description="Low complexity" evidence="1">
    <location>
        <begin position="91"/>
        <end position="109"/>
    </location>
</feature>
<reference evidence="3" key="1">
    <citation type="journal article" date="2014" name="Science">
        <title>Ancient hybridizations among the ancestral genomes of bread wheat.</title>
        <authorList>
            <consortium name="International Wheat Genome Sequencing Consortium,"/>
            <person name="Marcussen T."/>
            <person name="Sandve S.R."/>
            <person name="Heier L."/>
            <person name="Spannagl M."/>
            <person name="Pfeifer M."/>
            <person name="Jakobsen K.S."/>
            <person name="Wulff B.B."/>
            <person name="Steuernagel B."/>
            <person name="Mayer K.F."/>
            <person name="Olsen O.A."/>
        </authorList>
    </citation>
    <scope>NUCLEOTIDE SEQUENCE [LARGE SCALE GENOMIC DNA]</scope>
    <source>
        <strain evidence="3">cv. AL8/78</strain>
    </source>
</reference>
<dbReference type="Gramene" id="AET2Gv20779200.16">
    <property type="protein sequence ID" value="AET2Gv20779200.16"/>
    <property type="gene ID" value="AET2Gv20779200"/>
</dbReference>
<evidence type="ECO:0000313" key="3">
    <source>
        <dbReference type="Proteomes" id="UP000015105"/>
    </source>
</evidence>
<organism evidence="2 3">
    <name type="scientific">Aegilops tauschii subsp. strangulata</name>
    <name type="common">Goatgrass</name>
    <dbReference type="NCBI Taxonomy" id="200361"/>
    <lineage>
        <taxon>Eukaryota</taxon>
        <taxon>Viridiplantae</taxon>
        <taxon>Streptophyta</taxon>
        <taxon>Embryophyta</taxon>
        <taxon>Tracheophyta</taxon>
        <taxon>Spermatophyta</taxon>
        <taxon>Magnoliopsida</taxon>
        <taxon>Liliopsida</taxon>
        <taxon>Poales</taxon>
        <taxon>Poaceae</taxon>
        <taxon>BOP clade</taxon>
        <taxon>Pooideae</taxon>
        <taxon>Triticodae</taxon>
        <taxon>Triticeae</taxon>
        <taxon>Triticinae</taxon>
        <taxon>Aegilops</taxon>
    </lineage>
</organism>
<feature type="region of interest" description="Disordered" evidence="1">
    <location>
        <begin position="74"/>
        <end position="109"/>
    </location>
</feature>
<proteinExistence type="predicted"/>
<name>A0A453CA13_AEGTS</name>
<reference evidence="2" key="5">
    <citation type="journal article" date="2021" name="G3 (Bethesda)">
        <title>Aegilops tauschii genome assembly Aet v5.0 features greater sequence contiguity and improved annotation.</title>
        <authorList>
            <person name="Wang L."/>
            <person name="Zhu T."/>
            <person name="Rodriguez J.C."/>
            <person name="Deal K.R."/>
            <person name="Dubcovsky J."/>
            <person name="McGuire P.E."/>
            <person name="Lux T."/>
            <person name="Spannagl M."/>
            <person name="Mayer K.F.X."/>
            <person name="Baldrich P."/>
            <person name="Meyers B.C."/>
            <person name="Huo N."/>
            <person name="Gu Y.Q."/>
            <person name="Zhou H."/>
            <person name="Devos K.M."/>
            <person name="Bennetzen J.L."/>
            <person name="Unver T."/>
            <person name="Budak H."/>
            <person name="Gulick P.J."/>
            <person name="Galiba G."/>
            <person name="Kalapos B."/>
            <person name="Nelson D.R."/>
            <person name="Li P."/>
            <person name="You F.M."/>
            <person name="Luo M.C."/>
            <person name="Dvorak J."/>
        </authorList>
    </citation>
    <scope>NUCLEOTIDE SEQUENCE [LARGE SCALE GENOMIC DNA]</scope>
    <source>
        <strain evidence="2">cv. AL8/78</strain>
    </source>
</reference>
<reference evidence="2" key="4">
    <citation type="submission" date="2019-03" db="UniProtKB">
        <authorList>
            <consortium name="EnsemblPlants"/>
        </authorList>
    </citation>
    <scope>IDENTIFICATION</scope>
</reference>
<dbReference type="AlphaFoldDB" id="A0A453CA13"/>
<reference evidence="2" key="3">
    <citation type="journal article" date="2017" name="Nature">
        <title>Genome sequence of the progenitor of the wheat D genome Aegilops tauschii.</title>
        <authorList>
            <person name="Luo M.C."/>
            <person name="Gu Y.Q."/>
            <person name="Puiu D."/>
            <person name="Wang H."/>
            <person name="Twardziok S.O."/>
            <person name="Deal K.R."/>
            <person name="Huo N."/>
            <person name="Zhu T."/>
            <person name="Wang L."/>
            <person name="Wang Y."/>
            <person name="McGuire P.E."/>
            <person name="Liu S."/>
            <person name="Long H."/>
            <person name="Ramasamy R.K."/>
            <person name="Rodriguez J.C."/>
            <person name="Van S.L."/>
            <person name="Yuan L."/>
            <person name="Wang Z."/>
            <person name="Xia Z."/>
            <person name="Xiao L."/>
            <person name="Anderson O.D."/>
            <person name="Ouyang S."/>
            <person name="Liang Y."/>
            <person name="Zimin A.V."/>
            <person name="Pertea G."/>
            <person name="Qi P."/>
            <person name="Bennetzen J.L."/>
            <person name="Dai X."/>
            <person name="Dawson M.W."/>
            <person name="Muller H.G."/>
            <person name="Kugler K."/>
            <person name="Rivarola-Duarte L."/>
            <person name="Spannagl M."/>
            <person name="Mayer K.F.X."/>
            <person name="Lu F.H."/>
            <person name="Bevan M.W."/>
            <person name="Leroy P."/>
            <person name="Li P."/>
            <person name="You F.M."/>
            <person name="Sun Q."/>
            <person name="Liu Z."/>
            <person name="Lyons E."/>
            <person name="Wicker T."/>
            <person name="Salzberg S.L."/>
            <person name="Devos K.M."/>
            <person name="Dvorak J."/>
        </authorList>
    </citation>
    <scope>NUCLEOTIDE SEQUENCE [LARGE SCALE GENOMIC DNA]</scope>
    <source>
        <strain evidence="2">cv. AL8/78</strain>
    </source>
</reference>
<reference evidence="3" key="2">
    <citation type="journal article" date="2017" name="Nat. Plants">
        <title>The Aegilops tauschii genome reveals multiple impacts of transposons.</title>
        <authorList>
            <person name="Zhao G."/>
            <person name="Zou C."/>
            <person name="Li K."/>
            <person name="Wang K."/>
            <person name="Li T."/>
            <person name="Gao L."/>
            <person name="Zhang X."/>
            <person name="Wang H."/>
            <person name="Yang Z."/>
            <person name="Liu X."/>
            <person name="Jiang W."/>
            <person name="Mao L."/>
            <person name="Kong X."/>
            <person name="Jiao Y."/>
            <person name="Jia J."/>
        </authorList>
    </citation>
    <scope>NUCLEOTIDE SEQUENCE [LARGE SCALE GENOMIC DNA]</scope>
    <source>
        <strain evidence="3">cv. AL8/78</strain>
    </source>
</reference>
<evidence type="ECO:0000313" key="2">
    <source>
        <dbReference type="EnsemblPlants" id="AET2Gv20779200.16"/>
    </source>
</evidence>
<evidence type="ECO:0000256" key="1">
    <source>
        <dbReference type="SAM" id="MobiDB-lite"/>
    </source>
</evidence>